<evidence type="ECO:0000259" key="3">
    <source>
        <dbReference type="Pfam" id="PF14215"/>
    </source>
</evidence>
<sequence>MGFVLGDALKRLCVEIGWSYAVFWRAVGLQEQRYLIWEDGFCGRMHGGLSGFEAMDLLIKEKGLLRGSRCEERFAELGCPTEVRIYTLVHKRMTSQVHAVGDGVIGKAASTGNHQWILKGNLNPEYAATKDLVEINQQLLAGIQTIAVIPVLPQGVLQLGSTQMLSISEISHVFAPTSILRVANCLVSLKTEC</sequence>
<gene>
    <name evidence="4" type="ORF">KFK09_000619</name>
</gene>
<feature type="domain" description="Transcription factor MYC/MYB N-terminal" evidence="3">
    <location>
        <begin position="7"/>
        <end position="165"/>
    </location>
</feature>
<organism evidence="4 5">
    <name type="scientific">Dendrobium nobile</name>
    <name type="common">Orchid</name>
    <dbReference type="NCBI Taxonomy" id="94219"/>
    <lineage>
        <taxon>Eukaryota</taxon>
        <taxon>Viridiplantae</taxon>
        <taxon>Streptophyta</taxon>
        <taxon>Embryophyta</taxon>
        <taxon>Tracheophyta</taxon>
        <taxon>Spermatophyta</taxon>
        <taxon>Magnoliopsida</taxon>
        <taxon>Liliopsida</taxon>
        <taxon>Asparagales</taxon>
        <taxon>Orchidaceae</taxon>
        <taxon>Epidendroideae</taxon>
        <taxon>Malaxideae</taxon>
        <taxon>Dendrobiinae</taxon>
        <taxon>Dendrobium</taxon>
    </lineage>
</organism>
<evidence type="ECO:0000256" key="1">
    <source>
        <dbReference type="ARBA" id="ARBA00023015"/>
    </source>
</evidence>
<dbReference type="AlphaFoldDB" id="A0A8T3C946"/>
<dbReference type="Pfam" id="PF14215">
    <property type="entry name" value="bHLH-MYC_N"/>
    <property type="match status" value="1"/>
</dbReference>
<keyword evidence="1" id="KW-0805">Transcription regulation</keyword>
<dbReference type="Proteomes" id="UP000829196">
    <property type="component" value="Unassembled WGS sequence"/>
</dbReference>
<keyword evidence="5" id="KW-1185">Reference proteome</keyword>
<dbReference type="InterPro" id="IPR025610">
    <property type="entry name" value="MYC/MYB_N"/>
</dbReference>
<dbReference type="InterPro" id="IPR043561">
    <property type="entry name" value="LHW-like"/>
</dbReference>
<evidence type="ECO:0000313" key="5">
    <source>
        <dbReference type="Proteomes" id="UP000829196"/>
    </source>
</evidence>
<evidence type="ECO:0000256" key="2">
    <source>
        <dbReference type="ARBA" id="ARBA00023163"/>
    </source>
</evidence>
<evidence type="ECO:0000313" key="4">
    <source>
        <dbReference type="EMBL" id="KAI0531068.1"/>
    </source>
</evidence>
<keyword evidence="2" id="KW-0804">Transcription</keyword>
<dbReference type="OrthoDB" id="681133at2759"/>
<dbReference type="EMBL" id="JAGYWB010000001">
    <property type="protein sequence ID" value="KAI0531068.1"/>
    <property type="molecule type" value="Genomic_DNA"/>
</dbReference>
<dbReference type="PANTHER" id="PTHR46196">
    <property type="entry name" value="TRANSCRIPTION FACTOR BHLH155-LIKE ISOFORM X1-RELATED"/>
    <property type="match status" value="1"/>
</dbReference>
<name>A0A8T3C946_DENNO</name>
<dbReference type="GO" id="GO:0003700">
    <property type="term" value="F:DNA-binding transcription factor activity"/>
    <property type="evidence" value="ECO:0007669"/>
    <property type="project" value="InterPro"/>
</dbReference>
<protein>
    <recommendedName>
        <fullName evidence="3">Transcription factor MYC/MYB N-terminal domain-containing protein</fullName>
    </recommendedName>
</protein>
<accession>A0A8T3C946</accession>
<dbReference type="PANTHER" id="PTHR46196:SF4">
    <property type="entry name" value="TRANSCRIPTION FACTOR LHW"/>
    <property type="match status" value="1"/>
</dbReference>
<reference evidence="4" key="1">
    <citation type="journal article" date="2022" name="Front. Genet.">
        <title>Chromosome-Scale Assembly of the Dendrobium nobile Genome Provides Insights Into the Molecular Mechanism of the Biosynthesis of the Medicinal Active Ingredient of Dendrobium.</title>
        <authorList>
            <person name="Xu Q."/>
            <person name="Niu S.-C."/>
            <person name="Li K.-L."/>
            <person name="Zheng P.-J."/>
            <person name="Zhang X.-J."/>
            <person name="Jia Y."/>
            <person name="Liu Y."/>
            <person name="Niu Y.-X."/>
            <person name="Yu L.-H."/>
            <person name="Chen D.-F."/>
            <person name="Zhang G.-Q."/>
        </authorList>
    </citation>
    <scope>NUCLEOTIDE SEQUENCE</scope>
    <source>
        <tissue evidence="4">Leaf</tissue>
    </source>
</reference>
<proteinExistence type="predicted"/>
<comment type="caution">
    <text evidence="4">The sequence shown here is derived from an EMBL/GenBank/DDBJ whole genome shotgun (WGS) entry which is preliminary data.</text>
</comment>
<dbReference type="SMR" id="A0A8T3C946"/>